<dbReference type="VEuPathDB" id="MicrosporidiaDB:AEWD_030400"/>
<dbReference type="GO" id="GO:0005634">
    <property type="term" value="C:nucleus"/>
    <property type="evidence" value="ECO:0007669"/>
    <property type="project" value="TreeGrafter"/>
</dbReference>
<sequence length="425" mass="48427">MDLVSKCWVHALCRLSQELVQDGCFPCIVQSKHKYSELAPLLFYAPNYSAEVHRELDKQIFLSRPCGMIAVDSEWIRSNIKMFAKRRVVVITGAGISVSSGIPDFRSKSGLFNDIKKDLGVSGNDLFTYSLSMSKELRKGYLRYISKLKNMVDKAQPSATHEFLSLYSDISRRFRIYTQNIDGLEEKAGLAATKDRSTRLVYLHGNMKSLGCLYCGYKIEFGDAERDAYGRGEEIVCAGCVRRNEKRGRDVRKRPVGVFHTTIIHYNQSHPDSSFISKMAEHDNTCDLFIVMGTSLKVFGVRRLVKYFCRLNSTRGRRILVNLDRPSKEFGELFDFFWNGDCDEFCRVLKDGLGLRSVADSVRRLSITKKEDSDKAQVHTKEKPVSRNSAKTKRKVIEKEVQERIDLLMELSKKGDNSKAAKEGN</sequence>
<evidence type="ECO:0000256" key="2">
    <source>
        <dbReference type="ARBA" id="ARBA00022679"/>
    </source>
</evidence>
<feature type="binding site" evidence="4">
    <location>
        <position position="240"/>
    </location>
    <ligand>
        <name>Zn(2+)</name>
        <dbReference type="ChEBI" id="CHEBI:29105"/>
    </ligand>
</feature>
<dbReference type="VEuPathDB" id="MicrosporidiaDB:AEWQ_030400"/>
<proteinExistence type="inferred from homology"/>
<reference evidence="7" key="1">
    <citation type="journal article" date="2013" name="Eukaryot. Cell">
        <title>Extremely Reduced Levels of Heterozygosity in the Vertebrate Pathogen Encephalitozoon cuniculi.</title>
        <authorList>
            <person name="Selman M."/>
            <person name="Sak B."/>
            <person name="Kvac M."/>
            <person name="Farinelli L."/>
            <person name="Weiss L.M."/>
            <person name="Corradi N."/>
        </authorList>
    </citation>
    <scope>NUCLEOTIDE SEQUENCE</scope>
</reference>
<dbReference type="Gene3D" id="3.30.1600.10">
    <property type="entry name" value="SIR2/SIRT2 'Small Domain"/>
    <property type="match status" value="1"/>
</dbReference>
<dbReference type="SUPFAM" id="SSF52467">
    <property type="entry name" value="DHS-like NAD/FAD-binding domain"/>
    <property type="match status" value="1"/>
</dbReference>
<dbReference type="InterPro" id="IPR029035">
    <property type="entry name" value="DHS-like_NAD/FAD-binding_dom"/>
</dbReference>
<dbReference type="AlphaFoldDB" id="M1JKD1"/>
<accession>M1JKD1</accession>
<dbReference type="CDD" id="cd01407">
    <property type="entry name" value="SIR2-fam"/>
    <property type="match status" value="1"/>
</dbReference>
<feature type="compositionally biased region" description="Basic and acidic residues" evidence="5">
    <location>
        <begin position="373"/>
        <end position="385"/>
    </location>
</feature>
<dbReference type="Gene3D" id="3.40.50.1220">
    <property type="entry name" value="TPP-binding domain"/>
    <property type="match status" value="1"/>
</dbReference>
<feature type="active site" description="Proton acceptor" evidence="4">
    <location>
        <position position="204"/>
    </location>
</feature>
<feature type="binding site" evidence="4">
    <location>
        <position position="237"/>
    </location>
    <ligand>
        <name>Zn(2+)</name>
        <dbReference type="ChEBI" id="CHEBI:29105"/>
    </ligand>
</feature>
<evidence type="ECO:0000256" key="1">
    <source>
        <dbReference type="ARBA" id="ARBA00006924"/>
    </source>
</evidence>
<feature type="binding site" evidence="4">
    <location>
        <position position="215"/>
    </location>
    <ligand>
        <name>Zn(2+)</name>
        <dbReference type="ChEBI" id="CHEBI:29105"/>
    </ligand>
</feature>
<dbReference type="OMA" id="THKFIAH"/>
<dbReference type="GO" id="GO:0017136">
    <property type="term" value="F:histone deacetylase activity, NAD-dependent"/>
    <property type="evidence" value="ECO:0007669"/>
    <property type="project" value="TreeGrafter"/>
</dbReference>
<dbReference type="GO" id="GO:0070403">
    <property type="term" value="F:NAD+ binding"/>
    <property type="evidence" value="ECO:0007669"/>
    <property type="project" value="InterPro"/>
</dbReference>
<feature type="domain" description="Deacetylase sirtuin-type" evidence="6">
    <location>
        <begin position="65"/>
        <end position="356"/>
    </location>
</feature>
<gene>
    <name evidence="7" type="ORF">ECU03_0460</name>
</gene>
<dbReference type="EMBL" id="KC513611">
    <property type="protein sequence ID" value="AGE95939.1"/>
    <property type="molecule type" value="Genomic_DNA"/>
</dbReference>
<evidence type="ECO:0000256" key="3">
    <source>
        <dbReference type="ARBA" id="ARBA00023027"/>
    </source>
</evidence>
<keyword evidence="2" id="KW-0808">Transferase</keyword>
<evidence type="ECO:0000259" key="6">
    <source>
        <dbReference type="PROSITE" id="PS50305"/>
    </source>
</evidence>
<dbReference type="PANTHER" id="PTHR11085">
    <property type="entry name" value="NAD-DEPENDENT PROTEIN DEACYLASE SIRTUIN-5, MITOCHONDRIAL-RELATED"/>
    <property type="match status" value="1"/>
</dbReference>
<dbReference type="VEuPathDB" id="MicrosporidiaDB:ECU03_0460"/>
<dbReference type="PANTHER" id="PTHR11085:SF8">
    <property type="entry name" value="NAD-DEPENDENT HISTONE DEACETYLASE HST3"/>
    <property type="match status" value="1"/>
</dbReference>
<dbReference type="Pfam" id="PF02146">
    <property type="entry name" value="SIR2"/>
    <property type="match status" value="1"/>
</dbReference>
<keyword evidence="3" id="KW-0520">NAD</keyword>
<dbReference type="InterPro" id="IPR003000">
    <property type="entry name" value="Sirtuin"/>
</dbReference>
<keyword evidence="4" id="KW-0479">Metal-binding</keyword>
<dbReference type="InterPro" id="IPR026591">
    <property type="entry name" value="Sirtuin_cat_small_dom_sf"/>
</dbReference>
<name>M1JKD1_ENCCN</name>
<feature type="binding site" evidence="4">
    <location>
        <position position="212"/>
    </location>
    <ligand>
        <name>Zn(2+)</name>
        <dbReference type="ChEBI" id="CHEBI:29105"/>
    </ligand>
</feature>
<dbReference type="PROSITE" id="PS50305">
    <property type="entry name" value="SIRTUIN"/>
    <property type="match status" value="1"/>
</dbReference>
<dbReference type="InterPro" id="IPR050134">
    <property type="entry name" value="NAD-dep_sirtuin_deacylases"/>
</dbReference>
<dbReference type="InterPro" id="IPR026590">
    <property type="entry name" value="Ssirtuin_cat_dom"/>
</dbReference>
<evidence type="ECO:0000313" key="7">
    <source>
        <dbReference type="EMBL" id="AGE95939.1"/>
    </source>
</evidence>
<evidence type="ECO:0000256" key="4">
    <source>
        <dbReference type="PROSITE-ProRule" id="PRU00236"/>
    </source>
</evidence>
<dbReference type="GO" id="GO:0046872">
    <property type="term" value="F:metal ion binding"/>
    <property type="evidence" value="ECO:0007669"/>
    <property type="project" value="UniProtKB-KW"/>
</dbReference>
<protein>
    <submittedName>
        <fullName evidence="7">Sir2-like protein involved in telomeric silencing</fullName>
    </submittedName>
</protein>
<dbReference type="VEuPathDB" id="MicrosporidiaDB:M970_030400"/>
<organism evidence="7">
    <name type="scientific">Encephalitozoon cuniculi</name>
    <name type="common">Microsporidian parasite</name>
    <dbReference type="NCBI Taxonomy" id="6035"/>
    <lineage>
        <taxon>Eukaryota</taxon>
        <taxon>Fungi</taxon>
        <taxon>Fungi incertae sedis</taxon>
        <taxon>Microsporidia</taxon>
        <taxon>Unikaryonidae</taxon>
        <taxon>Encephalitozoon</taxon>
    </lineage>
</organism>
<dbReference type="VEuPathDB" id="MicrosporidiaDB:AEWR_030400"/>
<keyword evidence="4" id="KW-0862">Zinc</keyword>
<feature type="region of interest" description="Disordered" evidence="5">
    <location>
        <begin position="373"/>
        <end position="395"/>
    </location>
</feature>
<evidence type="ECO:0000256" key="5">
    <source>
        <dbReference type="SAM" id="MobiDB-lite"/>
    </source>
</evidence>
<comment type="similarity">
    <text evidence="1">Belongs to the sirtuin family. Class I subfamily.</text>
</comment>